<keyword evidence="8" id="KW-1185">Reference proteome</keyword>
<dbReference type="Gene3D" id="3.40.1820.20">
    <property type="match status" value="1"/>
</dbReference>
<dbReference type="GO" id="GO:1902975">
    <property type="term" value="P:mitotic DNA replication initiation"/>
    <property type="evidence" value="ECO:0007669"/>
    <property type="project" value="TreeGrafter"/>
</dbReference>
<dbReference type="GO" id="GO:0005658">
    <property type="term" value="C:alpha DNA polymerase:primase complex"/>
    <property type="evidence" value="ECO:0007669"/>
    <property type="project" value="TreeGrafter"/>
</dbReference>
<dbReference type="Proteomes" id="UP000613177">
    <property type="component" value="Unassembled WGS sequence"/>
</dbReference>
<dbReference type="Pfam" id="PF00136">
    <property type="entry name" value="DNA_pol_B"/>
    <property type="match status" value="1"/>
</dbReference>
<gene>
    <name evidence="7" type="ORF">INT48_002001</name>
</gene>
<dbReference type="NCBIfam" id="TIGR00592">
    <property type="entry name" value="pol2"/>
    <property type="match status" value="1"/>
</dbReference>
<dbReference type="PANTHER" id="PTHR45861">
    <property type="entry name" value="DNA POLYMERASE ALPHA CATALYTIC SUBUNIT"/>
    <property type="match status" value="1"/>
</dbReference>
<proteinExistence type="inferred from homology"/>
<feature type="domain" description="DNA-directed DNA polymerase family B multifunctional" evidence="6">
    <location>
        <begin position="18"/>
        <end position="249"/>
    </location>
</feature>
<dbReference type="EC" id="2.7.7.7" evidence="2"/>
<reference evidence="7" key="1">
    <citation type="submission" date="2021-01" db="EMBL/GenBank/DDBJ databases">
        <title>Metabolic potential, ecology and presence of endohyphal bacteria is reflected in genomic diversity of Mucoromycotina.</title>
        <authorList>
            <person name="Muszewska A."/>
            <person name="Okrasinska A."/>
            <person name="Steczkiewicz K."/>
            <person name="Drgas O."/>
            <person name="Orlowska M."/>
            <person name="Perlinska-Lenart U."/>
            <person name="Aleksandrzak-Piekarczyk T."/>
            <person name="Szatraj K."/>
            <person name="Zielenkiewicz U."/>
            <person name="Pilsyk S."/>
            <person name="Malc E."/>
            <person name="Mieczkowski P."/>
            <person name="Kruszewska J.S."/>
            <person name="Biernat P."/>
            <person name="Pawlowska J."/>
        </authorList>
    </citation>
    <scope>NUCLEOTIDE SEQUENCE</scope>
    <source>
        <strain evidence="7">WA0000018081</strain>
    </source>
</reference>
<dbReference type="GO" id="GO:0003688">
    <property type="term" value="F:DNA replication origin binding"/>
    <property type="evidence" value="ECO:0007669"/>
    <property type="project" value="TreeGrafter"/>
</dbReference>
<evidence type="ECO:0000256" key="2">
    <source>
        <dbReference type="ARBA" id="ARBA00012417"/>
    </source>
</evidence>
<keyword evidence="4" id="KW-0548">Nucleotidyltransferase</keyword>
<dbReference type="GO" id="GO:0003697">
    <property type="term" value="F:single-stranded DNA binding"/>
    <property type="evidence" value="ECO:0007669"/>
    <property type="project" value="TreeGrafter"/>
</dbReference>
<evidence type="ECO:0000313" key="7">
    <source>
        <dbReference type="EMBL" id="KAG2236932.1"/>
    </source>
</evidence>
<evidence type="ECO:0000256" key="5">
    <source>
        <dbReference type="ARBA" id="ARBA00022932"/>
    </source>
</evidence>
<dbReference type="InterPro" id="IPR006172">
    <property type="entry name" value="DNA-dir_DNA_pol_B"/>
</dbReference>
<keyword evidence="3" id="KW-0808">Transferase</keyword>
<protein>
    <recommendedName>
        <fullName evidence="2">DNA-directed DNA polymerase</fullName>
        <ecNumber evidence="2">2.7.7.7</ecNumber>
    </recommendedName>
</protein>
<dbReference type="GO" id="GO:0000166">
    <property type="term" value="F:nucleotide binding"/>
    <property type="evidence" value="ECO:0007669"/>
    <property type="project" value="InterPro"/>
</dbReference>
<name>A0A8H7VZA7_9FUNG</name>
<evidence type="ECO:0000256" key="4">
    <source>
        <dbReference type="ARBA" id="ARBA00022695"/>
    </source>
</evidence>
<dbReference type="InterPro" id="IPR043502">
    <property type="entry name" value="DNA/RNA_pol_sf"/>
</dbReference>
<dbReference type="Gene3D" id="3.90.1600.10">
    <property type="entry name" value="Palm domain of DNA polymerase"/>
    <property type="match status" value="1"/>
</dbReference>
<dbReference type="GO" id="GO:0003887">
    <property type="term" value="F:DNA-directed DNA polymerase activity"/>
    <property type="evidence" value="ECO:0007669"/>
    <property type="project" value="UniProtKB-KW"/>
</dbReference>
<dbReference type="EMBL" id="JAEPRE010000011">
    <property type="protein sequence ID" value="KAG2236932.1"/>
    <property type="molecule type" value="Genomic_DNA"/>
</dbReference>
<dbReference type="SUPFAM" id="SSF56672">
    <property type="entry name" value="DNA/RNA polymerases"/>
    <property type="match status" value="1"/>
</dbReference>
<evidence type="ECO:0000259" key="6">
    <source>
        <dbReference type="Pfam" id="PF00136"/>
    </source>
</evidence>
<comment type="similarity">
    <text evidence="1">Belongs to the DNA polymerase type-B family.</text>
</comment>
<organism evidence="7 8">
    <name type="scientific">Thamnidium elegans</name>
    <dbReference type="NCBI Taxonomy" id="101142"/>
    <lineage>
        <taxon>Eukaryota</taxon>
        <taxon>Fungi</taxon>
        <taxon>Fungi incertae sedis</taxon>
        <taxon>Mucoromycota</taxon>
        <taxon>Mucoromycotina</taxon>
        <taxon>Mucoromycetes</taxon>
        <taxon>Mucorales</taxon>
        <taxon>Mucorineae</taxon>
        <taxon>Mucoraceae</taxon>
        <taxon>Thamnidium</taxon>
    </lineage>
</organism>
<evidence type="ECO:0000256" key="3">
    <source>
        <dbReference type="ARBA" id="ARBA00022679"/>
    </source>
</evidence>
<evidence type="ECO:0000313" key="8">
    <source>
        <dbReference type="Proteomes" id="UP000613177"/>
    </source>
</evidence>
<sequence>MELMLYTFLELDCSQKEKDKTNSVSYVGGLVSDPKAGLYDDYILLLDFNSLYPSIIQEYNVCFTTIEQDSIDSVDYNAQYIPSTPSPDVTEGILPKLIGIFVNRRKINKKLDEKPSPSYKHHYNIEQMALKLTTNSIYGCLGSPTSRFYARQLAMYITSKGRNILRSAVDTTEQLGYDVTYGNTDPIMVNTQTKMFAETKQISEKVEIGVNGHFKRTLLLKKKYVMLSVKEGPDGLKFTETVEVKGLDLALDDFIIRKQLNKSLKEYNNERALAHVSVAKDMRRTRKPVKAGDVIAHIMCKSDIPSDSNTKACIPEEVKTSNAEINTEWYIC</sequence>
<dbReference type="GO" id="GO:0006272">
    <property type="term" value="P:leading strand elongation"/>
    <property type="evidence" value="ECO:0007669"/>
    <property type="project" value="TreeGrafter"/>
</dbReference>
<evidence type="ECO:0000256" key="1">
    <source>
        <dbReference type="ARBA" id="ARBA00005755"/>
    </source>
</evidence>
<dbReference type="PANTHER" id="PTHR45861:SF1">
    <property type="entry name" value="DNA POLYMERASE ALPHA CATALYTIC SUBUNIT"/>
    <property type="match status" value="1"/>
</dbReference>
<accession>A0A8H7VZA7</accession>
<dbReference type="Gene3D" id="1.10.287.690">
    <property type="entry name" value="Helix hairpin bin"/>
    <property type="match status" value="1"/>
</dbReference>
<dbReference type="GO" id="GO:0006273">
    <property type="term" value="P:lagging strand elongation"/>
    <property type="evidence" value="ECO:0007669"/>
    <property type="project" value="TreeGrafter"/>
</dbReference>
<keyword evidence="5" id="KW-0239">DNA-directed DNA polymerase</keyword>
<dbReference type="PRINTS" id="PR00106">
    <property type="entry name" value="DNAPOLB"/>
</dbReference>
<dbReference type="InterPro" id="IPR023211">
    <property type="entry name" value="DNA_pol_palm_dom_sf"/>
</dbReference>
<comment type="caution">
    <text evidence="7">The sequence shown here is derived from an EMBL/GenBank/DDBJ whole genome shotgun (WGS) entry which is preliminary data.</text>
</comment>
<dbReference type="GO" id="GO:0003682">
    <property type="term" value="F:chromatin binding"/>
    <property type="evidence" value="ECO:0007669"/>
    <property type="project" value="TreeGrafter"/>
</dbReference>
<dbReference type="InterPro" id="IPR006134">
    <property type="entry name" value="DNA-dir_DNA_pol_B_multi_dom"/>
</dbReference>
<dbReference type="AlphaFoldDB" id="A0A8H7VZA7"/>